<proteinExistence type="predicted"/>
<evidence type="ECO:0000313" key="2">
    <source>
        <dbReference type="EMBL" id="ESA42018.1"/>
    </source>
</evidence>
<dbReference type="AlphaFoldDB" id="V5IKG4"/>
<protein>
    <submittedName>
        <fullName evidence="2">Uncharacterized protein</fullName>
    </submittedName>
</protein>
<sequence length="396" mass="42108">MPEAATTGTKARLRLVRVSAGNTYVRRKDSLVADRTESNLEPCNCSSRTNEARRMDAFSGRFAPQLTRPAPPLHRSGSRSCGSPGGLILTNAKGSIGWAGTPGGVCNNRHPSRPNPSGSTSTITIGISSVLVCSVDLGCEKGPKWDNTSAPLVGWPGTPNPAKLWTNTAAAAAAANIHSRPSGSFQKGPQDPAGHSSPFLTTHIHTLTYTYIIHSSHPLTLTLTLTWSPLAPTIVGNCFGNPVSRIPYPVPTRCPRGTSVGNNNNNRPTTNPRTTALVTLPTETKSPPGGHCTSSTVSKESVFGLCLPHSCADSPPNGLDHPRNGNGTWGIRSPQVLIVKRLSFFSLRHCHHWTSLPSACTNVPPFSPHLLSIHPISSRRNLPRVQAVCVRASPDL</sequence>
<feature type="region of interest" description="Disordered" evidence="1">
    <location>
        <begin position="63"/>
        <end position="84"/>
    </location>
</feature>
<organism evidence="2 3">
    <name type="scientific">Neurospora crassa (strain ATCC 24698 / 74-OR23-1A / CBS 708.71 / DSM 1257 / FGSC 987)</name>
    <dbReference type="NCBI Taxonomy" id="367110"/>
    <lineage>
        <taxon>Eukaryota</taxon>
        <taxon>Fungi</taxon>
        <taxon>Dikarya</taxon>
        <taxon>Ascomycota</taxon>
        <taxon>Pezizomycotina</taxon>
        <taxon>Sordariomycetes</taxon>
        <taxon>Sordariomycetidae</taxon>
        <taxon>Sordariales</taxon>
        <taxon>Sordariaceae</taxon>
        <taxon>Neurospora</taxon>
    </lineage>
</organism>
<evidence type="ECO:0000313" key="3">
    <source>
        <dbReference type="Proteomes" id="UP000001805"/>
    </source>
</evidence>
<feature type="compositionally biased region" description="Low complexity" evidence="1">
    <location>
        <begin position="262"/>
        <end position="274"/>
    </location>
</feature>
<dbReference type="KEGG" id="ncr:NCU02258"/>
<evidence type="ECO:0000256" key="1">
    <source>
        <dbReference type="SAM" id="MobiDB-lite"/>
    </source>
</evidence>
<dbReference type="VEuPathDB" id="FungiDB:NCU02258"/>
<name>V5IKG4_NEUCR</name>
<dbReference type="RefSeq" id="XP_011395121.1">
    <property type="nucleotide sequence ID" value="XM_011396819.1"/>
</dbReference>
<dbReference type="Proteomes" id="UP000001805">
    <property type="component" value="Chromosome 7, Linkage Group VII"/>
</dbReference>
<keyword evidence="3" id="KW-1185">Reference proteome</keyword>
<dbReference type="GeneID" id="23568379"/>
<dbReference type="EMBL" id="CM002242">
    <property type="protein sequence ID" value="ESA42018.1"/>
    <property type="molecule type" value="Genomic_DNA"/>
</dbReference>
<feature type="region of interest" description="Disordered" evidence="1">
    <location>
        <begin position="102"/>
        <end position="121"/>
    </location>
</feature>
<accession>V5IKG4</accession>
<dbReference type="InParanoid" id="V5IKG4"/>
<reference evidence="2 3" key="1">
    <citation type="journal article" date="2003" name="Nature">
        <title>The genome sequence of the filamentous fungus Neurospora crassa.</title>
        <authorList>
            <person name="Galagan J.E."/>
            <person name="Calvo S.E."/>
            <person name="Borkovich K.A."/>
            <person name="Selker E.U."/>
            <person name="Read N.D."/>
            <person name="Jaffe D."/>
            <person name="FitzHugh W."/>
            <person name="Ma L.J."/>
            <person name="Smirnov S."/>
            <person name="Purcell S."/>
            <person name="Rehman B."/>
            <person name="Elkins T."/>
            <person name="Engels R."/>
            <person name="Wang S."/>
            <person name="Nielsen C.B."/>
            <person name="Butler J."/>
            <person name="Endrizzi M."/>
            <person name="Qui D."/>
            <person name="Ianakiev P."/>
            <person name="Bell-Pedersen D."/>
            <person name="Nelson M.A."/>
            <person name="Werner-Washburne M."/>
            <person name="Selitrennikoff C.P."/>
            <person name="Kinsey J.A."/>
            <person name="Braun E.L."/>
            <person name="Zelter A."/>
            <person name="Schulte U."/>
            <person name="Kothe G.O."/>
            <person name="Jedd G."/>
            <person name="Mewes W."/>
            <person name="Staben C."/>
            <person name="Marcotte E."/>
            <person name="Greenberg D."/>
            <person name="Roy A."/>
            <person name="Foley K."/>
            <person name="Naylor J."/>
            <person name="Stange-Thomann N."/>
            <person name="Barrett R."/>
            <person name="Gnerre S."/>
            <person name="Kamal M."/>
            <person name="Kamvysselis M."/>
            <person name="Mauceli E."/>
            <person name="Bielke C."/>
            <person name="Rudd S."/>
            <person name="Frishman D."/>
            <person name="Krystofova S."/>
            <person name="Rasmussen C."/>
            <person name="Metzenberg R.L."/>
            <person name="Perkins D.D."/>
            <person name="Kroken S."/>
            <person name="Cogoni C."/>
            <person name="Macino G."/>
            <person name="Catcheside D."/>
            <person name="Li W."/>
            <person name="Pratt R.J."/>
            <person name="Osmani S.A."/>
            <person name="DeSouza C.P."/>
            <person name="Glass L."/>
            <person name="Orbach M.J."/>
            <person name="Berglund J.A."/>
            <person name="Voelker R."/>
            <person name="Yarden O."/>
            <person name="Plamann M."/>
            <person name="Seiler S."/>
            <person name="Dunlap J."/>
            <person name="Radford A."/>
            <person name="Aramayo R."/>
            <person name="Natvig D.O."/>
            <person name="Alex L.A."/>
            <person name="Mannhaupt G."/>
            <person name="Ebbole D.J."/>
            <person name="Freitag M."/>
            <person name="Paulsen I."/>
            <person name="Sachs M.S."/>
            <person name="Lander E.S."/>
            <person name="Nusbaum C."/>
            <person name="Birren B."/>
        </authorList>
    </citation>
    <scope>NUCLEOTIDE SEQUENCE [LARGE SCALE GENOMIC DNA]</scope>
    <source>
        <strain evidence="3">ATCC 24698 / 74-OR23-1A / CBS 708.71 / DSM 1257 / FGSC 987</strain>
    </source>
</reference>
<feature type="region of interest" description="Disordered" evidence="1">
    <location>
        <begin position="254"/>
        <end position="274"/>
    </location>
</feature>
<gene>
    <name evidence="2" type="ORF">NCU02258</name>
</gene>